<evidence type="ECO:0000313" key="4">
    <source>
        <dbReference type="Proteomes" id="UP001500731"/>
    </source>
</evidence>
<gene>
    <name evidence="3" type="ORF">GCM10023171_23750</name>
</gene>
<reference evidence="4" key="1">
    <citation type="journal article" date="2019" name="Int. J. Syst. Evol. Microbiol.">
        <title>The Global Catalogue of Microorganisms (GCM) 10K type strain sequencing project: providing services to taxonomists for standard genome sequencing and annotation.</title>
        <authorList>
            <consortium name="The Broad Institute Genomics Platform"/>
            <consortium name="The Broad Institute Genome Sequencing Center for Infectious Disease"/>
            <person name="Wu L."/>
            <person name="Ma J."/>
        </authorList>
    </citation>
    <scope>NUCLEOTIDE SEQUENCE [LARGE SCALE GENOMIC DNA]</scope>
    <source>
        <strain evidence="4">JCM 17839</strain>
    </source>
</reference>
<evidence type="ECO:0000313" key="3">
    <source>
        <dbReference type="EMBL" id="GAA4486894.1"/>
    </source>
</evidence>
<keyword evidence="2" id="KW-1133">Transmembrane helix</keyword>
<protein>
    <recommendedName>
        <fullName evidence="5">Sulfate permease</fullName>
    </recommendedName>
</protein>
<dbReference type="EMBL" id="BAABGP010000016">
    <property type="protein sequence ID" value="GAA4486894.1"/>
    <property type="molecule type" value="Genomic_DNA"/>
</dbReference>
<evidence type="ECO:0008006" key="5">
    <source>
        <dbReference type="Google" id="ProtNLM"/>
    </source>
</evidence>
<proteinExistence type="predicted"/>
<feature type="compositionally biased region" description="Low complexity" evidence="1">
    <location>
        <begin position="106"/>
        <end position="124"/>
    </location>
</feature>
<dbReference type="Proteomes" id="UP001500731">
    <property type="component" value="Unassembled WGS sequence"/>
</dbReference>
<keyword evidence="4" id="KW-1185">Reference proteome</keyword>
<accession>A0ABP8PG16</accession>
<keyword evidence="2" id="KW-0812">Transmembrane</keyword>
<name>A0ABP8PG16_9MICO</name>
<comment type="caution">
    <text evidence="3">The sequence shown here is derived from an EMBL/GenBank/DDBJ whole genome shotgun (WGS) entry which is preliminary data.</text>
</comment>
<feature type="transmembrane region" description="Helical" evidence="2">
    <location>
        <begin position="41"/>
        <end position="60"/>
    </location>
</feature>
<evidence type="ECO:0000256" key="1">
    <source>
        <dbReference type="SAM" id="MobiDB-lite"/>
    </source>
</evidence>
<evidence type="ECO:0000256" key="2">
    <source>
        <dbReference type="SAM" id="Phobius"/>
    </source>
</evidence>
<feature type="region of interest" description="Disordered" evidence="1">
    <location>
        <begin position="106"/>
        <end position="126"/>
    </location>
</feature>
<sequence length="148" mass="16356">MFRLILIVASFVHECLRRSAPSNILLNRLRTRRGLKWGGPAMLVGAGYFALAYLCTTLIANGAPGWLNLIVLLGTYNGFRFALMGPVSLARLIAVRFREHRASRLAAADPAASPPTARRTTVTSTKRRTPCVSRRRAFFSVEQVIARS</sequence>
<organism evidence="3 4">
    <name type="scientific">Microbacterium panaciterrae</name>
    <dbReference type="NCBI Taxonomy" id="985759"/>
    <lineage>
        <taxon>Bacteria</taxon>
        <taxon>Bacillati</taxon>
        <taxon>Actinomycetota</taxon>
        <taxon>Actinomycetes</taxon>
        <taxon>Micrococcales</taxon>
        <taxon>Microbacteriaceae</taxon>
        <taxon>Microbacterium</taxon>
    </lineage>
</organism>
<keyword evidence="2" id="KW-0472">Membrane</keyword>